<evidence type="ECO:0000313" key="16">
    <source>
        <dbReference type="Proteomes" id="UP001143747"/>
    </source>
</evidence>
<dbReference type="Pfam" id="PF00520">
    <property type="entry name" value="Ion_trans"/>
    <property type="match status" value="1"/>
</dbReference>
<keyword evidence="6" id="KW-0851">Voltage-gated channel</keyword>
<dbReference type="RefSeq" id="WP_274924672.1">
    <property type="nucleotide sequence ID" value="NZ_JAKELO010000002.1"/>
</dbReference>
<proteinExistence type="predicted"/>
<evidence type="ECO:0000256" key="8">
    <source>
        <dbReference type="ARBA" id="ARBA00022989"/>
    </source>
</evidence>
<dbReference type="GO" id="GO:0005249">
    <property type="term" value="F:voltage-gated potassium channel activity"/>
    <property type="evidence" value="ECO:0007669"/>
    <property type="project" value="InterPro"/>
</dbReference>
<reference evidence="15" key="1">
    <citation type="submission" date="2022-01" db="EMBL/GenBank/DDBJ databases">
        <title>Draft genome of Methanogenium marinum DSM 15558.</title>
        <authorList>
            <person name="Chen S.-C."/>
            <person name="You Y.-T."/>
        </authorList>
    </citation>
    <scope>NUCLEOTIDE SEQUENCE</scope>
    <source>
        <strain evidence="15">DSM 15558</strain>
    </source>
</reference>
<dbReference type="Gene3D" id="1.10.287.70">
    <property type="match status" value="1"/>
</dbReference>
<evidence type="ECO:0000256" key="4">
    <source>
        <dbReference type="ARBA" id="ARBA00022692"/>
    </source>
</evidence>
<keyword evidence="3" id="KW-0633">Potassium transport</keyword>
<feature type="transmembrane region" description="Helical" evidence="13">
    <location>
        <begin position="21"/>
        <end position="41"/>
    </location>
</feature>
<dbReference type="AlphaFoldDB" id="A0A9Q4PVX3"/>
<dbReference type="PRINTS" id="PR00169">
    <property type="entry name" value="KCHANNEL"/>
</dbReference>
<protein>
    <submittedName>
        <fullName evidence="15">Ion transporter</fullName>
    </submittedName>
</protein>
<dbReference type="SUPFAM" id="SSF81324">
    <property type="entry name" value="Voltage-gated potassium channels"/>
    <property type="match status" value="1"/>
</dbReference>
<evidence type="ECO:0000256" key="13">
    <source>
        <dbReference type="SAM" id="Phobius"/>
    </source>
</evidence>
<keyword evidence="16" id="KW-1185">Reference proteome</keyword>
<accession>A0A9Q4PVX3</accession>
<evidence type="ECO:0000256" key="7">
    <source>
        <dbReference type="ARBA" id="ARBA00022958"/>
    </source>
</evidence>
<evidence type="ECO:0000256" key="11">
    <source>
        <dbReference type="ARBA" id="ARBA00023303"/>
    </source>
</evidence>
<keyword evidence="5" id="KW-0631">Potassium channel</keyword>
<comment type="subcellular location">
    <subcellularLocation>
        <location evidence="1">Membrane</location>
        <topology evidence="1">Multi-pass membrane protein</topology>
    </subcellularLocation>
</comment>
<evidence type="ECO:0000256" key="5">
    <source>
        <dbReference type="ARBA" id="ARBA00022826"/>
    </source>
</evidence>
<evidence type="ECO:0000256" key="6">
    <source>
        <dbReference type="ARBA" id="ARBA00022882"/>
    </source>
</evidence>
<evidence type="ECO:0000256" key="10">
    <source>
        <dbReference type="ARBA" id="ARBA00023136"/>
    </source>
</evidence>
<evidence type="ECO:0000256" key="2">
    <source>
        <dbReference type="ARBA" id="ARBA00022448"/>
    </source>
</evidence>
<feature type="transmembrane region" description="Helical" evidence="13">
    <location>
        <begin position="156"/>
        <end position="177"/>
    </location>
</feature>
<evidence type="ECO:0000259" key="14">
    <source>
        <dbReference type="Pfam" id="PF00520"/>
    </source>
</evidence>
<feature type="domain" description="Ion transport" evidence="14">
    <location>
        <begin position="23"/>
        <end position="247"/>
    </location>
</feature>
<comment type="caution">
    <text evidence="15">The sequence shown here is derived from an EMBL/GenBank/DDBJ whole genome shotgun (WGS) entry which is preliminary data.</text>
</comment>
<feature type="transmembrane region" description="Helical" evidence="13">
    <location>
        <begin position="218"/>
        <end position="241"/>
    </location>
</feature>
<dbReference type="GO" id="GO:0008076">
    <property type="term" value="C:voltage-gated potassium channel complex"/>
    <property type="evidence" value="ECO:0007669"/>
    <property type="project" value="InterPro"/>
</dbReference>
<dbReference type="InterPro" id="IPR027359">
    <property type="entry name" value="Volt_channel_dom_sf"/>
</dbReference>
<keyword evidence="11" id="KW-0407">Ion channel</keyword>
<keyword evidence="8 13" id="KW-1133">Transmembrane helix</keyword>
<name>A0A9Q4PVX3_9EURY</name>
<dbReference type="Proteomes" id="UP001143747">
    <property type="component" value="Unassembled WGS sequence"/>
</dbReference>
<evidence type="ECO:0000313" key="15">
    <source>
        <dbReference type="EMBL" id="MDE4908034.1"/>
    </source>
</evidence>
<evidence type="ECO:0000256" key="3">
    <source>
        <dbReference type="ARBA" id="ARBA00022538"/>
    </source>
</evidence>
<dbReference type="Gene3D" id="1.20.120.350">
    <property type="entry name" value="Voltage-gated potassium channels. Chain C"/>
    <property type="match status" value="1"/>
</dbReference>
<keyword evidence="2" id="KW-0813">Transport</keyword>
<keyword evidence="7" id="KW-0630">Potassium</keyword>
<keyword evidence="10 13" id="KW-0472">Membrane</keyword>
<feature type="compositionally biased region" description="Basic and acidic residues" evidence="12">
    <location>
        <begin position="273"/>
        <end position="284"/>
    </location>
</feature>
<keyword evidence="9" id="KW-0406">Ion transport</keyword>
<sequence length="284" mass="32408">MGRIKKRVFEIVSSPEEGDKTSFWFDMVIICLITISVAELILATVPGMLIRHLWIFIIIEIVTAVAFSIEYILRMWSCTEDERYHKPITGRLRYALTPLVFIDFVSILPYYLTLLIPGVNVTFLRTLRVFRFFKLGRYSRSFQVMIRVLERNKESMLGAVFIIMVVIIIASTLMYQIEYSAQPEVFSSIPESMWWGIVTIATIGYGDMVPVTPLGKGLGFVISLVGIGLFALPAGILASGYSEVVREEKEIKLKQESEKDTNKTGEYDVCPHCGREIRPEDRQK</sequence>
<evidence type="ECO:0000256" key="9">
    <source>
        <dbReference type="ARBA" id="ARBA00023065"/>
    </source>
</evidence>
<dbReference type="GO" id="GO:0001508">
    <property type="term" value="P:action potential"/>
    <property type="evidence" value="ECO:0007669"/>
    <property type="project" value="TreeGrafter"/>
</dbReference>
<dbReference type="PANTHER" id="PTHR11537">
    <property type="entry name" value="VOLTAGE-GATED POTASSIUM CHANNEL"/>
    <property type="match status" value="1"/>
</dbReference>
<dbReference type="InterPro" id="IPR028325">
    <property type="entry name" value="VG_K_chnl"/>
</dbReference>
<evidence type="ECO:0000256" key="1">
    <source>
        <dbReference type="ARBA" id="ARBA00004141"/>
    </source>
</evidence>
<dbReference type="EMBL" id="JAKELO010000002">
    <property type="protein sequence ID" value="MDE4908034.1"/>
    <property type="molecule type" value="Genomic_DNA"/>
</dbReference>
<keyword evidence="4 13" id="KW-0812">Transmembrane</keyword>
<organism evidence="15 16">
    <name type="scientific">Methanogenium marinum</name>
    <dbReference type="NCBI Taxonomy" id="348610"/>
    <lineage>
        <taxon>Archaea</taxon>
        <taxon>Methanobacteriati</taxon>
        <taxon>Methanobacteriota</taxon>
        <taxon>Stenosarchaea group</taxon>
        <taxon>Methanomicrobia</taxon>
        <taxon>Methanomicrobiales</taxon>
        <taxon>Methanomicrobiaceae</taxon>
        <taxon>Methanogenium</taxon>
    </lineage>
</organism>
<gene>
    <name evidence="15" type="ORF">L0665_05350</name>
</gene>
<feature type="compositionally biased region" description="Basic and acidic residues" evidence="12">
    <location>
        <begin position="253"/>
        <end position="266"/>
    </location>
</feature>
<evidence type="ECO:0000256" key="12">
    <source>
        <dbReference type="SAM" id="MobiDB-lite"/>
    </source>
</evidence>
<feature type="region of interest" description="Disordered" evidence="12">
    <location>
        <begin position="253"/>
        <end position="284"/>
    </location>
</feature>
<feature type="transmembrane region" description="Helical" evidence="13">
    <location>
        <begin position="53"/>
        <end position="73"/>
    </location>
</feature>
<dbReference type="InterPro" id="IPR005821">
    <property type="entry name" value="Ion_trans_dom"/>
</dbReference>
<dbReference type="PANTHER" id="PTHR11537:SF254">
    <property type="entry name" value="POTASSIUM VOLTAGE-GATED CHANNEL PROTEIN SHAB"/>
    <property type="match status" value="1"/>
</dbReference>